<keyword evidence="8" id="KW-1185">Reference proteome</keyword>
<dbReference type="EMBL" id="CAMGYJ010000003">
    <property type="protein sequence ID" value="CAI0394836.1"/>
    <property type="molecule type" value="Genomic_DNA"/>
</dbReference>
<feature type="signal peptide" evidence="6">
    <location>
        <begin position="1"/>
        <end position="22"/>
    </location>
</feature>
<dbReference type="PANTHER" id="PTHR31232">
    <property type="match status" value="1"/>
</dbReference>
<dbReference type="GO" id="GO:0060320">
    <property type="term" value="P:rejection of self pollen"/>
    <property type="evidence" value="ECO:0007669"/>
    <property type="project" value="UniProtKB-KW"/>
</dbReference>
<keyword evidence="5 6" id="KW-0732">Signal</keyword>
<organism evidence="7 8">
    <name type="scientific">Linum tenue</name>
    <dbReference type="NCBI Taxonomy" id="586396"/>
    <lineage>
        <taxon>Eukaryota</taxon>
        <taxon>Viridiplantae</taxon>
        <taxon>Streptophyta</taxon>
        <taxon>Embryophyta</taxon>
        <taxon>Tracheophyta</taxon>
        <taxon>Spermatophyta</taxon>
        <taxon>Magnoliopsida</taxon>
        <taxon>eudicotyledons</taxon>
        <taxon>Gunneridae</taxon>
        <taxon>Pentapetalae</taxon>
        <taxon>rosids</taxon>
        <taxon>fabids</taxon>
        <taxon>Malpighiales</taxon>
        <taxon>Linaceae</taxon>
        <taxon>Linum</taxon>
    </lineage>
</organism>
<dbReference type="Proteomes" id="UP001154282">
    <property type="component" value="Unassembled WGS sequence"/>
</dbReference>
<evidence type="ECO:0000256" key="5">
    <source>
        <dbReference type="ARBA" id="ARBA00022729"/>
    </source>
</evidence>
<reference evidence="7" key="1">
    <citation type="submission" date="2022-08" db="EMBL/GenBank/DDBJ databases">
        <authorList>
            <person name="Gutierrez-Valencia J."/>
        </authorList>
    </citation>
    <scope>NUCLEOTIDE SEQUENCE</scope>
</reference>
<gene>
    <name evidence="7" type="ORF">LITE_LOCUS8473</name>
</gene>
<evidence type="ECO:0000313" key="8">
    <source>
        <dbReference type="Proteomes" id="UP001154282"/>
    </source>
</evidence>
<accession>A0AAV0IBD6</accession>
<evidence type="ECO:0000313" key="7">
    <source>
        <dbReference type="EMBL" id="CAI0394836.1"/>
    </source>
</evidence>
<comment type="subcellular location">
    <subcellularLocation>
        <location evidence="1 6">Secreted</location>
    </subcellularLocation>
</comment>
<dbReference type="GO" id="GO:0005576">
    <property type="term" value="C:extracellular region"/>
    <property type="evidence" value="ECO:0007669"/>
    <property type="project" value="UniProtKB-SubCell"/>
</dbReference>
<dbReference type="InterPro" id="IPR010264">
    <property type="entry name" value="Self-incomp_S1"/>
</dbReference>
<dbReference type="PANTHER" id="PTHR31232:SF156">
    <property type="entry name" value="PLANT SELF-INCOMPATIBILITY PROTEIN S1 FAMILY-RELATED"/>
    <property type="match status" value="1"/>
</dbReference>
<evidence type="ECO:0000256" key="3">
    <source>
        <dbReference type="ARBA" id="ARBA00022471"/>
    </source>
</evidence>
<sequence>MVINKALLSAVALATIMIIIMARPSVQVTVNITNQLTQKILIVHCRSKDDDLGAHAVAVGESIHWSFRDNFFGGTHFWCKLAVEDKRISFAAYEAYFEIFTKWVVCDDGVYGQPDGHPSFLEAGWRRP</sequence>
<proteinExistence type="inferred from homology"/>
<dbReference type="Pfam" id="PF05938">
    <property type="entry name" value="Self-incomp_S1"/>
    <property type="match status" value="1"/>
</dbReference>
<keyword evidence="4 6" id="KW-0964">Secreted</keyword>
<evidence type="ECO:0000256" key="2">
    <source>
        <dbReference type="ARBA" id="ARBA00005581"/>
    </source>
</evidence>
<feature type="chain" id="PRO_5043087026" description="S-protein homolog" evidence="6">
    <location>
        <begin position="23"/>
        <end position="128"/>
    </location>
</feature>
<comment type="similarity">
    <text evidence="2 6">Belongs to the plant self-incompatibility (S1) protein family.</text>
</comment>
<name>A0AAV0IBD6_9ROSI</name>
<protein>
    <recommendedName>
        <fullName evidence="6">S-protein homolog</fullName>
    </recommendedName>
</protein>
<evidence type="ECO:0000256" key="1">
    <source>
        <dbReference type="ARBA" id="ARBA00004613"/>
    </source>
</evidence>
<evidence type="ECO:0000256" key="4">
    <source>
        <dbReference type="ARBA" id="ARBA00022525"/>
    </source>
</evidence>
<evidence type="ECO:0000256" key="6">
    <source>
        <dbReference type="RuleBase" id="RU367044"/>
    </source>
</evidence>
<comment type="caution">
    <text evidence="7">The sequence shown here is derived from an EMBL/GenBank/DDBJ whole genome shotgun (WGS) entry which is preliminary data.</text>
</comment>
<dbReference type="AlphaFoldDB" id="A0AAV0IBD6"/>
<keyword evidence="3 6" id="KW-0713">Self-incompatibility</keyword>